<keyword evidence="1" id="KW-0812">Transmembrane</keyword>
<protein>
    <submittedName>
        <fullName evidence="2">Uncharacterized protein</fullName>
    </submittedName>
</protein>
<name>A0AAE0SNG5_9BIVA</name>
<sequence>MFQTRYTLHRYIYQHRVIVGMNVISNVINFELFPLDQTIKIPDKDNDLDEFIDSFSEKENNQTDKFLRLTDDIISRIRFISGQSGYSQDRPISGAIKTLQRIDTRDFYTVHCEIHLERSFVAARTLSRFDNKCTLFGVMAFGYLSICIVTVLALQNNHWFKAKSVSMACHVAMC</sequence>
<evidence type="ECO:0000313" key="2">
    <source>
        <dbReference type="EMBL" id="KAK3595077.1"/>
    </source>
</evidence>
<accession>A0AAE0SNG5</accession>
<comment type="caution">
    <text evidence="2">The sequence shown here is derived from an EMBL/GenBank/DDBJ whole genome shotgun (WGS) entry which is preliminary data.</text>
</comment>
<dbReference type="Proteomes" id="UP001195483">
    <property type="component" value="Unassembled WGS sequence"/>
</dbReference>
<evidence type="ECO:0000313" key="3">
    <source>
        <dbReference type="Proteomes" id="UP001195483"/>
    </source>
</evidence>
<keyword evidence="1" id="KW-1133">Transmembrane helix</keyword>
<dbReference type="Gene3D" id="1.10.3210.10">
    <property type="entry name" value="Hypothetical protein af1432"/>
    <property type="match status" value="1"/>
</dbReference>
<reference evidence="2" key="1">
    <citation type="journal article" date="2021" name="Genome Biol. Evol.">
        <title>A High-Quality Reference Genome for a Parasitic Bivalve with Doubly Uniparental Inheritance (Bivalvia: Unionida).</title>
        <authorList>
            <person name="Smith C.H."/>
        </authorList>
    </citation>
    <scope>NUCLEOTIDE SEQUENCE</scope>
    <source>
        <strain evidence="2">CHS0354</strain>
    </source>
</reference>
<reference evidence="2" key="3">
    <citation type="submission" date="2023-05" db="EMBL/GenBank/DDBJ databases">
        <authorList>
            <person name="Smith C.H."/>
        </authorList>
    </citation>
    <scope>NUCLEOTIDE SEQUENCE</scope>
    <source>
        <strain evidence="2">CHS0354</strain>
        <tissue evidence="2">Mantle</tissue>
    </source>
</reference>
<feature type="transmembrane region" description="Helical" evidence="1">
    <location>
        <begin position="133"/>
        <end position="154"/>
    </location>
</feature>
<gene>
    <name evidence="2" type="ORF">CHS0354_043175</name>
</gene>
<evidence type="ECO:0000256" key="1">
    <source>
        <dbReference type="SAM" id="Phobius"/>
    </source>
</evidence>
<keyword evidence="3" id="KW-1185">Reference proteome</keyword>
<proteinExistence type="predicted"/>
<keyword evidence="1" id="KW-0472">Membrane</keyword>
<dbReference type="EMBL" id="JAEAOA010002366">
    <property type="protein sequence ID" value="KAK3595077.1"/>
    <property type="molecule type" value="Genomic_DNA"/>
</dbReference>
<organism evidence="2 3">
    <name type="scientific">Potamilus streckersoni</name>
    <dbReference type="NCBI Taxonomy" id="2493646"/>
    <lineage>
        <taxon>Eukaryota</taxon>
        <taxon>Metazoa</taxon>
        <taxon>Spiralia</taxon>
        <taxon>Lophotrochozoa</taxon>
        <taxon>Mollusca</taxon>
        <taxon>Bivalvia</taxon>
        <taxon>Autobranchia</taxon>
        <taxon>Heteroconchia</taxon>
        <taxon>Palaeoheterodonta</taxon>
        <taxon>Unionida</taxon>
        <taxon>Unionoidea</taxon>
        <taxon>Unionidae</taxon>
        <taxon>Ambleminae</taxon>
        <taxon>Lampsilini</taxon>
        <taxon>Potamilus</taxon>
    </lineage>
</organism>
<reference evidence="2" key="2">
    <citation type="journal article" date="2021" name="Genome Biol. Evol.">
        <title>Developing a high-quality reference genome for a parasitic bivalve with doubly uniparental inheritance (Bivalvia: Unionida).</title>
        <authorList>
            <person name="Smith C.H."/>
        </authorList>
    </citation>
    <scope>NUCLEOTIDE SEQUENCE</scope>
    <source>
        <strain evidence="2">CHS0354</strain>
        <tissue evidence="2">Mantle</tissue>
    </source>
</reference>
<dbReference type="AlphaFoldDB" id="A0AAE0SNG5"/>